<dbReference type="RefSeq" id="WP_344283332.1">
    <property type="nucleotide sequence ID" value="NZ_BAAAKV010000073.1"/>
</dbReference>
<evidence type="ECO:0000256" key="1">
    <source>
        <dbReference type="SAM" id="Phobius"/>
    </source>
</evidence>
<dbReference type="NCBIfam" id="NF046119">
    <property type="entry name" value="memb_SCO4225"/>
    <property type="match status" value="1"/>
</dbReference>
<dbReference type="Proteomes" id="UP001501371">
    <property type="component" value="Unassembled WGS sequence"/>
</dbReference>
<comment type="caution">
    <text evidence="2">The sequence shown here is derived from an EMBL/GenBank/DDBJ whole genome shotgun (WGS) entry which is preliminary data.</text>
</comment>
<dbReference type="EMBL" id="BAAAKV010000073">
    <property type="protein sequence ID" value="GAA1194418.1"/>
    <property type="molecule type" value="Genomic_DNA"/>
</dbReference>
<feature type="transmembrane region" description="Helical" evidence="1">
    <location>
        <begin position="79"/>
        <end position="103"/>
    </location>
</feature>
<keyword evidence="1" id="KW-0812">Transmembrane</keyword>
<organism evidence="2 3">
    <name type="scientific">Streptomyces hebeiensis</name>
    <dbReference type="NCBI Taxonomy" id="229486"/>
    <lineage>
        <taxon>Bacteria</taxon>
        <taxon>Bacillati</taxon>
        <taxon>Actinomycetota</taxon>
        <taxon>Actinomycetes</taxon>
        <taxon>Kitasatosporales</taxon>
        <taxon>Streptomycetaceae</taxon>
        <taxon>Streptomyces</taxon>
    </lineage>
</organism>
<sequence>MKSERLTGLARLTFGNRASQVYLGLVVAVAVWVGIDTLFVAHEDASLAGVWLGFLAAPTIFVFFLGGDLLGEAVAESSPFFYSTLVLSVLIQAAAIGAFVRLLRHRPRTAHPRQA</sequence>
<keyword evidence="1" id="KW-0472">Membrane</keyword>
<proteinExistence type="predicted"/>
<protein>
    <recommendedName>
        <fullName evidence="4">Integral membrane protein</fullName>
    </recommendedName>
</protein>
<evidence type="ECO:0000313" key="3">
    <source>
        <dbReference type="Proteomes" id="UP001501371"/>
    </source>
</evidence>
<evidence type="ECO:0000313" key="2">
    <source>
        <dbReference type="EMBL" id="GAA1194418.1"/>
    </source>
</evidence>
<keyword evidence="3" id="KW-1185">Reference proteome</keyword>
<accession>A0ABN1V4U9</accession>
<name>A0ABN1V4U9_9ACTN</name>
<evidence type="ECO:0008006" key="4">
    <source>
        <dbReference type="Google" id="ProtNLM"/>
    </source>
</evidence>
<keyword evidence="1" id="KW-1133">Transmembrane helix</keyword>
<dbReference type="Pfam" id="PF25637">
    <property type="entry name" value="DUF7942"/>
    <property type="match status" value="1"/>
</dbReference>
<feature type="transmembrane region" description="Helical" evidence="1">
    <location>
        <begin position="20"/>
        <end position="41"/>
    </location>
</feature>
<reference evidence="2 3" key="1">
    <citation type="journal article" date="2019" name="Int. J. Syst. Evol. Microbiol.">
        <title>The Global Catalogue of Microorganisms (GCM) 10K type strain sequencing project: providing services to taxonomists for standard genome sequencing and annotation.</title>
        <authorList>
            <consortium name="The Broad Institute Genomics Platform"/>
            <consortium name="The Broad Institute Genome Sequencing Center for Infectious Disease"/>
            <person name="Wu L."/>
            <person name="Ma J."/>
        </authorList>
    </citation>
    <scope>NUCLEOTIDE SEQUENCE [LARGE SCALE GENOMIC DNA]</scope>
    <source>
        <strain evidence="2 3">JCM 12696</strain>
    </source>
</reference>
<dbReference type="InterPro" id="IPR057702">
    <property type="entry name" value="DUF7942"/>
</dbReference>
<gene>
    <name evidence="2" type="ORF">GCM10009654_59430</name>
</gene>
<feature type="transmembrane region" description="Helical" evidence="1">
    <location>
        <begin position="48"/>
        <end position="67"/>
    </location>
</feature>